<dbReference type="Pfam" id="PF13677">
    <property type="entry name" value="MotB_plug"/>
    <property type="match status" value="1"/>
</dbReference>
<dbReference type="InterPro" id="IPR036737">
    <property type="entry name" value="OmpA-like_sf"/>
</dbReference>
<evidence type="ECO:0000256" key="1">
    <source>
        <dbReference type="ARBA" id="ARBA00004370"/>
    </source>
</evidence>
<evidence type="ECO:0000256" key="5">
    <source>
        <dbReference type="SAM" id="Phobius"/>
    </source>
</evidence>
<proteinExistence type="predicted"/>
<dbReference type="KEGG" id="rsu:NHU_04199"/>
<name>A0A0D6B969_RHOSU</name>
<evidence type="ECO:0000313" key="7">
    <source>
        <dbReference type="EMBL" id="BAQ71319.1"/>
    </source>
</evidence>
<gene>
    <name evidence="7" type="primary">motB</name>
    <name evidence="7" type="ORF">NHU_04199</name>
</gene>
<keyword evidence="3 5" id="KW-0472">Membrane</keyword>
<organism evidence="7 8">
    <name type="scientific">Rhodovulum sulfidophilum</name>
    <name type="common">Rhodobacter sulfidophilus</name>
    <dbReference type="NCBI Taxonomy" id="35806"/>
    <lineage>
        <taxon>Bacteria</taxon>
        <taxon>Pseudomonadati</taxon>
        <taxon>Pseudomonadota</taxon>
        <taxon>Alphaproteobacteria</taxon>
        <taxon>Rhodobacterales</taxon>
        <taxon>Paracoccaceae</taxon>
        <taxon>Rhodovulum</taxon>
    </lineage>
</organism>
<evidence type="ECO:0000256" key="4">
    <source>
        <dbReference type="SAM" id="MobiDB-lite"/>
    </source>
</evidence>
<feature type="domain" description="Motility protein B-like N-terminal" evidence="6">
    <location>
        <begin position="13"/>
        <end position="65"/>
    </location>
</feature>
<dbReference type="PANTHER" id="PTHR30329">
    <property type="entry name" value="STATOR ELEMENT OF FLAGELLAR MOTOR COMPLEX"/>
    <property type="match status" value="1"/>
</dbReference>
<accession>A0A0D6B969</accession>
<keyword evidence="5" id="KW-1133">Transmembrane helix</keyword>
<feature type="transmembrane region" description="Helical" evidence="5">
    <location>
        <begin position="29"/>
        <end position="48"/>
    </location>
</feature>
<feature type="region of interest" description="Disordered" evidence="4">
    <location>
        <begin position="93"/>
        <end position="128"/>
    </location>
</feature>
<dbReference type="PATRIC" id="fig|35806.4.peg.4305"/>
<evidence type="ECO:0000256" key="2">
    <source>
        <dbReference type="ARBA" id="ARBA00022692"/>
    </source>
</evidence>
<evidence type="ECO:0000256" key="3">
    <source>
        <dbReference type="ARBA" id="ARBA00023136"/>
    </source>
</evidence>
<dbReference type="SUPFAM" id="SSF103088">
    <property type="entry name" value="OmpA-like"/>
    <property type="match status" value="1"/>
</dbReference>
<dbReference type="eggNOG" id="COG1360">
    <property type="taxonomic scope" value="Bacteria"/>
</dbReference>
<keyword evidence="2 5" id="KW-0812">Transmembrane</keyword>
<dbReference type="EMBL" id="AP014800">
    <property type="protein sequence ID" value="BAQ71319.1"/>
    <property type="molecule type" value="Genomic_DNA"/>
</dbReference>
<dbReference type="PANTHER" id="PTHR30329:SF21">
    <property type="entry name" value="LIPOPROTEIN YIAD-RELATED"/>
    <property type="match status" value="1"/>
</dbReference>
<dbReference type="InterPro" id="IPR050330">
    <property type="entry name" value="Bact_OuterMem_StrucFunc"/>
</dbReference>
<dbReference type="InterPro" id="IPR025713">
    <property type="entry name" value="MotB-like_N_dom"/>
</dbReference>
<protein>
    <submittedName>
        <fullName evidence="7">Chemotaxis protein MotB</fullName>
    </submittedName>
</protein>
<evidence type="ECO:0000313" key="8">
    <source>
        <dbReference type="Proteomes" id="UP000064912"/>
    </source>
</evidence>
<dbReference type="Gene3D" id="3.30.1330.60">
    <property type="entry name" value="OmpA-like domain"/>
    <property type="match status" value="1"/>
</dbReference>
<evidence type="ECO:0000259" key="6">
    <source>
        <dbReference type="Pfam" id="PF13677"/>
    </source>
</evidence>
<dbReference type="Proteomes" id="UP000064912">
    <property type="component" value="Chromosome"/>
</dbReference>
<dbReference type="AlphaFoldDB" id="A0A0D6B969"/>
<comment type="subcellular location">
    <subcellularLocation>
        <location evidence="1">Membrane</location>
    </subcellularLocation>
</comment>
<sequence>MAVGTNAPVIIKRKKVVGGDGHHGGAWKVAYADFVTAMMAFFLLMWLLNATTEKQRKGLADYFNPTIPVNRVSGGGEGAFGGDSIFSEDTLVQQGTGATRPSPSPDRQAKGEIGSGPQVQKDDEGGTSANAEAEIQALEQVANMLNGRSGETLLSEQMMRHIVTRLTDEGLVIELFDVEGVPLFDDRDRPTEILDELMEVIGAAFSIVRNKVSVAGHVSARPVVLVDNPVWDISTLHAQIARKMLEDIGVAPARIERVTGYADRKPAISRPMAVRNNRLELTLLRSDLRN</sequence>
<dbReference type="GO" id="GO:0016020">
    <property type="term" value="C:membrane"/>
    <property type="evidence" value="ECO:0007669"/>
    <property type="project" value="UniProtKB-SubCell"/>
</dbReference>
<reference evidence="7 8" key="1">
    <citation type="submission" date="2015-02" db="EMBL/GenBank/DDBJ databases">
        <title>Genome sequene of Rhodovulum sulfidophilum DSM 2351.</title>
        <authorList>
            <person name="Nagao N."/>
        </authorList>
    </citation>
    <scope>NUCLEOTIDE SEQUENCE [LARGE SCALE GENOMIC DNA]</scope>
    <source>
        <strain evidence="7 8">DSM 2351</strain>
    </source>
</reference>